<dbReference type="Proteomes" id="UP000593567">
    <property type="component" value="Unassembled WGS sequence"/>
</dbReference>
<dbReference type="PANTHER" id="PTHR46534:SF1">
    <property type="entry name" value="IGGFC-BINDING PROTEIN N-TERMINAL DOMAIN-CONTAINING PROTEIN"/>
    <property type="match status" value="1"/>
</dbReference>
<name>A0A7J7ITY4_BUGNE</name>
<feature type="domain" description="IgGFc-binding protein N-terminal" evidence="1">
    <location>
        <begin position="29"/>
        <end position="236"/>
    </location>
</feature>
<accession>A0A7J7ITY4</accession>
<proteinExistence type="predicted"/>
<dbReference type="Pfam" id="PF17517">
    <property type="entry name" value="IgGFc_binding"/>
    <property type="match status" value="1"/>
</dbReference>
<dbReference type="OrthoDB" id="10005154at2759"/>
<evidence type="ECO:0000259" key="1">
    <source>
        <dbReference type="Pfam" id="PF17517"/>
    </source>
</evidence>
<evidence type="ECO:0000313" key="2">
    <source>
        <dbReference type="EMBL" id="KAF6016861.1"/>
    </source>
</evidence>
<dbReference type="AlphaFoldDB" id="A0A7J7ITY4"/>
<reference evidence="2" key="1">
    <citation type="submission" date="2020-06" db="EMBL/GenBank/DDBJ databases">
        <title>Draft genome of Bugula neritina, a colonial animal packing powerful symbionts and potential medicines.</title>
        <authorList>
            <person name="Rayko M."/>
        </authorList>
    </citation>
    <scope>NUCLEOTIDE SEQUENCE [LARGE SCALE GENOMIC DNA]</scope>
    <source>
        <strain evidence="2">Kwan_BN1</strain>
    </source>
</reference>
<dbReference type="EMBL" id="VXIV02003457">
    <property type="protein sequence ID" value="KAF6016861.1"/>
    <property type="molecule type" value="Genomic_DNA"/>
</dbReference>
<keyword evidence="3" id="KW-1185">Reference proteome</keyword>
<gene>
    <name evidence="2" type="ORF">EB796_024842</name>
</gene>
<comment type="caution">
    <text evidence="2">The sequence shown here is derived from an EMBL/GenBank/DDBJ whole genome shotgun (WGS) entry which is preliminary data.</text>
</comment>
<protein>
    <recommendedName>
        <fullName evidence="1">IgGFc-binding protein N-terminal domain-containing protein</fullName>
    </recommendedName>
</protein>
<sequence length="325" mass="35782">MLVLFAKTRLNYDNLYNPYLRNSRTSVFGSSRDLLVEQLPPVSSWGTQFAVPSTPKRIDREDIIKIVCHQDGTHVLIDAVALQCNSGGSLQKKLNTTSFPHYIISTKPILVASIVLSQKAELAETLTDPAMTLIIPERQYAQVYTISTPRSSSAYLNGADYTNYLTLVIRKNNVHLLMMDGAYLDAAYSNIIWMDVPYTNTGGRVALSTAHIGIPPGTHTITTSESDATFMCIVSGSADRESYAYMAGMRLEVINPSCTQLLQSSFTDGLDNDCDGKVDEELCDHTDDDRDGRTDEDCAIRDAVISQGNVTALVNRTARLYGAFI</sequence>
<dbReference type="InterPro" id="IPR035234">
    <property type="entry name" value="IgGFc-bd_N"/>
</dbReference>
<evidence type="ECO:0000313" key="3">
    <source>
        <dbReference type="Proteomes" id="UP000593567"/>
    </source>
</evidence>
<dbReference type="PANTHER" id="PTHR46534">
    <property type="entry name" value="IGGFC_BINDING DOMAIN-CONTAINING PROTEIN"/>
    <property type="match status" value="1"/>
</dbReference>
<organism evidence="2 3">
    <name type="scientific">Bugula neritina</name>
    <name type="common">Brown bryozoan</name>
    <name type="synonym">Sertularia neritina</name>
    <dbReference type="NCBI Taxonomy" id="10212"/>
    <lineage>
        <taxon>Eukaryota</taxon>
        <taxon>Metazoa</taxon>
        <taxon>Spiralia</taxon>
        <taxon>Lophotrochozoa</taxon>
        <taxon>Bryozoa</taxon>
        <taxon>Gymnolaemata</taxon>
        <taxon>Cheilostomatida</taxon>
        <taxon>Flustrina</taxon>
        <taxon>Buguloidea</taxon>
        <taxon>Bugulidae</taxon>
        <taxon>Bugula</taxon>
    </lineage>
</organism>